<dbReference type="AlphaFoldDB" id="A0A2M6WJB3"/>
<dbReference type="Proteomes" id="UP000228635">
    <property type="component" value="Unassembled WGS sequence"/>
</dbReference>
<protein>
    <submittedName>
        <fullName evidence="1">Uncharacterized protein</fullName>
    </submittedName>
</protein>
<evidence type="ECO:0000313" key="1">
    <source>
        <dbReference type="EMBL" id="PIT92872.1"/>
    </source>
</evidence>
<accession>A0A2M6WJB3</accession>
<organism evidence="1 2">
    <name type="scientific">Candidatus Harrisonbacteria bacterium CG10_big_fil_rev_8_21_14_0_10_42_17</name>
    <dbReference type="NCBI Taxonomy" id="1974584"/>
    <lineage>
        <taxon>Bacteria</taxon>
        <taxon>Candidatus Harrisoniibacteriota</taxon>
    </lineage>
</organism>
<evidence type="ECO:0000313" key="2">
    <source>
        <dbReference type="Proteomes" id="UP000228635"/>
    </source>
</evidence>
<name>A0A2M6WJB3_9BACT</name>
<sequence length="72" mass="8012">MELISNRTTPSLVLTKFITTSEPKFALGEPLFICASFEETKISVSAKAKDGDKNAKNKIIKKYLCIILYIVS</sequence>
<reference evidence="2" key="1">
    <citation type="submission" date="2017-09" db="EMBL/GenBank/DDBJ databases">
        <title>Depth-based differentiation of microbial function through sediment-hosted aquifers and enrichment of novel symbionts in the deep terrestrial subsurface.</title>
        <authorList>
            <person name="Probst A.J."/>
            <person name="Ladd B."/>
            <person name="Jarett J.K."/>
            <person name="Geller-Mcgrath D.E."/>
            <person name="Sieber C.M.K."/>
            <person name="Emerson J.B."/>
            <person name="Anantharaman K."/>
            <person name="Thomas B.C."/>
            <person name="Malmstrom R."/>
            <person name="Stieglmeier M."/>
            <person name="Klingl A."/>
            <person name="Woyke T."/>
            <person name="Ryan C.M."/>
            <person name="Banfield J.F."/>
        </authorList>
    </citation>
    <scope>NUCLEOTIDE SEQUENCE [LARGE SCALE GENOMIC DNA]</scope>
</reference>
<dbReference type="EMBL" id="PFBA01000002">
    <property type="protein sequence ID" value="PIT92872.1"/>
    <property type="molecule type" value="Genomic_DNA"/>
</dbReference>
<proteinExistence type="predicted"/>
<gene>
    <name evidence="1" type="ORF">COU08_00110</name>
</gene>
<comment type="caution">
    <text evidence="1">The sequence shown here is derived from an EMBL/GenBank/DDBJ whole genome shotgun (WGS) entry which is preliminary data.</text>
</comment>